<dbReference type="NCBIfam" id="TIGR00573">
    <property type="entry name" value="dnaq"/>
    <property type="match status" value="1"/>
</dbReference>
<dbReference type="InterPro" id="IPR036397">
    <property type="entry name" value="RNaseH_sf"/>
</dbReference>
<dbReference type="FunFam" id="3.30.420.10:FF:000045">
    <property type="entry name" value="3'-5' exonuclease DinG"/>
    <property type="match status" value="1"/>
</dbReference>
<sequence>MKVSSWQIIKYFGYDFHKFHANRQKWSWKNRDVMKRVDQQLDSFQNLTIYDDEPIDNITFTVFDLETTGFFCNLGDEVLAIGATKLNRNRIDFPEQFYEVIEPVKPMSAFVSNLTGMTHEEVTAGLAFPEAFSKFLEFSKGSILVAHPASFDVQFLKILADRWRLHGYDPLYIDQYQLAKSLYPRKRNSLDELIKLYQIETSGRHHALADAYMTATVFHHLLDELDAKDVKTWGELKKFGKS</sequence>
<dbReference type="InterPro" id="IPR013520">
    <property type="entry name" value="Ribonucl_H"/>
</dbReference>
<accession>D6XUC7</accession>
<dbReference type="SUPFAM" id="SSF53098">
    <property type="entry name" value="Ribonuclease H-like"/>
    <property type="match status" value="1"/>
</dbReference>
<evidence type="ECO:0000256" key="2">
    <source>
        <dbReference type="ARBA" id="ARBA00022801"/>
    </source>
</evidence>
<dbReference type="KEGG" id="bse:Bsel_1909"/>
<evidence type="ECO:0000313" key="5">
    <source>
        <dbReference type="EMBL" id="ADH99413.1"/>
    </source>
</evidence>
<dbReference type="GO" id="GO:0003887">
    <property type="term" value="F:DNA-directed DNA polymerase activity"/>
    <property type="evidence" value="ECO:0007669"/>
    <property type="project" value="UniProtKB-EC"/>
</dbReference>
<protein>
    <submittedName>
        <fullName evidence="5">DNA polymerase III, epsilon subunit</fullName>
        <ecNumber evidence="5">2.7.7.7</ecNumber>
    </submittedName>
</protein>
<evidence type="ECO:0000313" key="6">
    <source>
        <dbReference type="Proteomes" id="UP000000271"/>
    </source>
</evidence>
<feature type="domain" description="Exonuclease" evidence="4">
    <location>
        <begin position="59"/>
        <end position="227"/>
    </location>
</feature>
<dbReference type="GO" id="GO:0003677">
    <property type="term" value="F:DNA binding"/>
    <property type="evidence" value="ECO:0007669"/>
    <property type="project" value="InterPro"/>
</dbReference>
<evidence type="ECO:0000256" key="3">
    <source>
        <dbReference type="ARBA" id="ARBA00022839"/>
    </source>
</evidence>
<proteinExistence type="predicted"/>
<organism evidence="5 6">
    <name type="scientific">Bacillus selenitireducens (strain ATCC 700615 / DSM 15326 / MLS10)</name>
    <dbReference type="NCBI Taxonomy" id="439292"/>
    <lineage>
        <taxon>Bacteria</taxon>
        <taxon>Bacillati</taxon>
        <taxon>Bacillota</taxon>
        <taxon>Bacilli</taxon>
        <taxon>Bacillales</taxon>
        <taxon>Bacillaceae</taxon>
        <taxon>Salisediminibacterium</taxon>
    </lineage>
</organism>
<evidence type="ECO:0000256" key="1">
    <source>
        <dbReference type="ARBA" id="ARBA00022722"/>
    </source>
</evidence>
<keyword evidence="6" id="KW-1185">Reference proteome</keyword>
<evidence type="ECO:0000259" key="4">
    <source>
        <dbReference type="SMART" id="SM00479"/>
    </source>
</evidence>
<keyword evidence="5" id="KW-0548">Nucleotidyltransferase</keyword>
<dbReference type="RefSeq" id="WP_013172835.1">
    <property type="nucleotide sequence ID" value="NC_014219.1"/>
</dbReference>
<dbReference type="Proteomes" id="UP000000271">
    <property type="component" value="Chromosome"/>
</dbReference>
<gene>
    <name evidence="5" type="ordered locus">Bsel_1909</name>
</gene>
<dbReference type="HOGENOM" id="CLU_047806_7_0_9"/>
<reference evidence="5" key="1">
    <citation type="submission" date="2009-10" db="EMBL/GenBank/DDBJ databases">
        <title>Complete sequence of Bacillus selenitireducens MLS10.</title>
        <authorList>
            <consortium name="US DOE Joint Genome Institute"/>
            <person name="Lucas S."/>
            <person name="Copeland A."/>
            <person name="Lapidus A."/>
            <person name="Glavina del Rio T."/>
            <person name="Dalin E."/>
            <person name="Tice H."/>
            <person name="Bruce D."/>
            <person name="Goodwin L."/>
            <person name="Pitluck S."/>
            <person name="Sims D."/>
            <person name="Brettin T."/>
            <person name="Detter J.C."/>
            <person name="Han C."/>
            <person name="Larimer F."/>
            <person name="Land M."/>
            <person name="Hauser L."/>
            <person name="Kyrpides N."/>
            <person name="Ovchinnikova G."/>
            <person name="Stolz J."/>
        </authorList>
    </citation>
    <scope>NUCLEOTIDE SEQUENCE [LARGE SCALE GENOMIC DNA]</scope>
    <source>
        <strain evidence="5">MLS10</strain>
    </source>
</reference>
<dbReference type="AlphaFoldDB" id="D6XUC7"/>
<dbReference type="GO" id="GO:0008408">
    <property type="term" value="F:3'-5' exonuclease activity"/>
    <property type="evidence" value="ECO:0007669"/>
    <property type="project" value="TreeGrafter"/>
</dbReference>
<keyword evidence="1" id="KW-0540">Nuclease</keyword>
<dbReference type="GO" id="GO:0005829">
    <property type="term" value="C:cytosol"/>
    <property type="evidence" value="ECO:0007669"/>
    <property type="project" value="TreeGrafter"/>
</dbReference>
<dbReference type="eggNOG" id="COG2176">
    <property type="taxonomic scope" value="Bacteria"/>
</dbReference>
<dbReference type="EC" id="2.7.7.7" evidence="5"/>
<dbReference type="PANTHER" id="PTHR30231">
    <property type="entry name" value="DNA POLYMERASE III SUBUNIT EPSILON"/>
    <property type="match status" value="1"/>
</dbReference>
<dbReference type="PANTHER" id="PTHR30231:SF41">
    <property type="entry name" value="DNA POLYMERASE III SUBUNIT EPSILON"/>
    <property type="match status" value="1"/>
</dbReference>
<dbReference type="SMART" id="SM00479">
    <property type="entry name" value="EXOIII"/>
    <property type="match status" value="1"/>
</dbReference>
<dbReference type="Gene3D" id="3.30.420.10">
    <property type="entry name" value="Ribonuclease H-like superfamily/Ribonuclease H"/>
    <property type="match status" value="1"/>
</dbReference>
<keyword evidence="3" id="KW-0269">Exonuclease</keyword>
<keyword evidence="2" id="KW-0378">Hydrolase</keyword>
<keyword evidence="5" id="KW-0808">Transferase</keyword>
<dbReference type="STRING" id="439292.Bsel_1909"/>
<name>D6XUC7_BACIE</name>
<dbReference type="CDD" id="cd06127">
    <property type="entry name" value="DEDDh"/>
    <property type="match status" value="1"/>
</dbReference>
<dbReference type="GO" id="GO:0045004">
    <property type="term" value="P:DNA replication proofreading"/>
    <property type="evidence" value="ECO:0007669"/>
    <property type="project" value="TreeGrafter"/>
</dbReference>
<dbReference type="Pfam" id="PF00929">
    <property type="entry name" value="RNase_T"/>
    <property type="match status" value="1"/>
</dbReference>
<dbReference type="InterPro" id="IPR006054">
    <property type="entry name" value="DnaQ"/>
</dbReference>
<dbReference type="InterPro" id="IPR012337">
    <property type="entry name" value="RNaseH-like_sf"/>
</dbReference>
<dbReference type="EMBL" id="CP001791">
    <property type="protein sequence ID" value="ADH99413.1"/>
    <property type="molecule type" value="Genomic_DNA"/>
</dbReference>
<dbReference type="OrthoDB" id="9804290at2"/>